<dbReference type="InterPro" id="IPR010982">
    <property type="entry name" value="Lambda_DNA-bd_dom_sf"/>
</dbReference>
<protein>
    <recommendedName>
        <fullName evidence="1">HTH cro/C1-type domain-containing protein</fullName>
    </recommendedName>
</protein>
<dbReference type="Gene3D" id="1.10.260.40">
    <property type="entry name" value="lambda repressor-like DNA-binding domains"/>
    <property type="match status" value="1"/>
</dbReference>
<organism evidence="2 4">
    <name type="scientific">Ralstonia mannitolilytica</name>
    <dbReference type="NCBI Taxonomy" id="105219"/>
    <lineage>
        <taxon>Bacteria</taxon>
        <taxon>Pseudomonadati</taxon>
        <taxon>Pseudomonadota</taxon>
        <taxon>Betaproteobacteria</taxon>
        <taxon>Burkholderiales</taxon>
        <taxon>Burkholderiaceae</taxon>
        <taxon>Ralstonia</taxon>
    </lineage>
</organism>
<proteinExistence type="predicted"/>
<dbReference type="RefSeq" id="WP_222327996.1">
    <property type="nucleotide sequence ID" value="NZ_CATVXE010000010.1"/>
</dbReference>
<gene>
    <name evidence="3" type="ORF">R77569_02650</name>
    <name evidence="2" type="ORF">R77591_02544</name>
</gene>
<reference evidence="2 5" key="1">
    <citation type="submission" date="2023-07" db="EMBL/GenBank/DDBJ databases">
        <authorList>
            <person name="Peeters C."/>
        </authorList>
    </citation>
    <scope>NUCLEOTIDE SEQUENCE</scope>
    <source>
        <strain evidence="3 5">R-77569</strain>
        <strain evidence="2">R-77591</strain>
    </source>
</reference>
<evidence type="ECO:0000259" key="1">
    <source>
        <dbReference type="PROSITE" id="PS50943"/>
    </source>
</evidence>
<dbReference type="InterPro" id="IPR001387">
    <property type="entry name" value="Cro/C1-type_HTH"/>
</dbReference>
<sequence length="151" mass="15898">MSESGTRMEAAAIGRRLKEARQILGLSQQVLAEKIGSSKTGIQANEAGSSVPGGAVIIGLMKLGISANWLLMEEGPARLADVTAGTQTGSGTVDTDLLGIVIARLEKEIAARGARPTPEKKAELIALLYDYMIETGKREGPSVERILRLVA</sequence>
<dbReference type="SMART" id="SM00530">
    <property type="entry name" value="HTH_XRE"/>
    <property type="match status" value="1"/>
</dbReference>
<evidence type="ECO:0000313" key="3">
    <source>
        <dbReference type="EMBL" id="CAJ0874784.1"/>
    </source>
</evidence>
<dbReference type="AlphaFoldDB" id="A0AAD2AT01"/>
<name>A0AAD2AT01_9RALS</name>
<dbReference type="Proteomes" id="UP001190452">
    <property type="component" value="Unassembled WGS sequence"/>
</dbReference>
<dbReference type="Pfam" id="PF01381">
    <property type="entry name" value="HTH_3"/>
    <property type="match status" value="1"/>
</dbReference>
<dbReference type="SUPFAM" id="SSF47413">
    <property type="entry name" value="lambda repressor-like DNA-binding domains"/>
    <property type="match status" value="1"/>
</dbReference>
<evidence type="ECO:0000313" key="2">
    <source>
        <dbReference type="EMBL" id="CAJ0684633.1"/>
    </source>
</evidence>
<dbReference type="PROSITE" id="PS50943">
    <property type="entry name" value="HTH_CROC1"/>
    <property type="match status" value="1"/>
</dbReference>
<evidence type="ECO:0000313" key="4">
    <source>
        <dbReference type="Proteomes" id="UP001190002"/>
    </source>
</evidence>
<dbReference type="EMBL" id="CATVXE010000010">
    <property type="protein sequence ID" value="CAJ0684633.1"/>
    <property type="molecule type" value="Genomic_DNA"/>
</dbReference>
<dbReference type="GO" id="GO:0003677">
    <property type="term" value="F:DNA binding"/>
    <property type="evidence" value="ECO:0007669"/>
    <property type="project" value="InterPro"/>
</dbReference>
<dbReference type="Proteomes" id="UP001190002">
    <property type="component" value="Unassembled WGS sequence"/>
</dbReference>
<dbReference type="CDD" id="cd00093">
    <property type="entry name" value="HTH_XRE"/>
    <property type="match status" value="1"/>
</dbReference>
<dbReference type="EMBL" id="CAUDKV010000010">
    <property type="protein sequence ID" value="CAJ0874784.1"/>
    <property type="molecule type" value="Genomic_DNA"/>
</dbReference>
<evidence type="ECO:0000313" key="5">
    <source>
        <dbReference type="Proteomes" id="UP001190452"/>
    </source>
</evidence>
<accession>A0AAD2AT01</accession>
<feature type="domain" description="HTH cro/C1-type" evidence="1">
    <location>
        <begin position="17"/>
        <end position="70"/>
    </location>
</feature>
<keyword evidence="5" id="KW-1185">Reference proteome</keyword>
<comment type="caution">
    <text evidence="2">The sequence shown here is derived from an EMBL/GenBank/DDBJ whole genome shotgun (WGS) entry which is preliminary data.</text>
</comment>